<organism evidence="1 2">
    <name type="scientific">Laccaria amethystina LaAM-08-1</name>
    <dbReference type="NCBI Taxonomy" id="1095629"/>
    <lineage>
        <taxon>Eukaryota</taxon>
        <taxon>Fungi</taxon>
        <taxon>Dikarya</taxon>
        <taxon>Basidiomycota</taxon>
        <taxon>Agaricomycotina</taxon>
        <taxon>Agaricomycetes</taxon>
        <taxon>Agaricomycetidae</taxon>
        <taxon>Agaricales</taxon>
        <taxon>Agaricineae</taxon>
        <taxon>Hydnangiaceae</taxon>
        <taxon>Laccaria</taxon>
    </lineage>
</organism>
<keyword evidence="2" id="KW-1185">Reference proteome</keyword>
<evidence type="ECO:0000313" key="2">
    <source>
        <dbReference type="Proteomes" id="UP000054477"/>
    </source>
</evidence>
<dbReference type="Proteomes" id="UP000054477">
    <property type="component" value="Unassembled WGS sequence"/>
</dbReference>
<protein>
    <submittedName>
        <fullName evidence="1">Uncharacterized protein</fullName>
    </submittedName>
</protein>
<reference evidence="2" key="2">
    <citation type="submission" date="2015-01" db="EMBL/GenBank/DDBJ databases">
        <title>Evolutionary Origins and Diversification of the Mycorrhizal Mutualists.</title>
        <authorList>
            <consortium name="DOE Joint Genome Institute"/>
            <consortium name="Mycorrhizal Genomics Consortium"/>
            <person name="Kohler A."/>
            <person name="Kuo A."/>
            <person name="Nagy L.G."/>
            <person name="Floudas D."/>
            <person name="Copeland A."/>
            <person name="Barry K.W."/>
            <person name="Cichocki N."/>
            <person name="Veneault-Fourrey C."/>
            <person name="LaButti K."/>
            <person name="Lindquist E.A."/>
            <person name="Lipzen A."/>
            <person name="Lundell T."/>
            <person name="Morin E."/>
            <person name="Murat C."/>
            <person name="Riley R."/>
            <person name="Ohm R."/>
            <person name="Sun H."/>
            <person name="Tunlid A."/>
            <person name="Henrissat B."/>
            <person name="Grigoriev I.V."/>
            <person name="Hibbett D.S."/>
            <person name="Martin F."/>
        </authorList>
    </citation>
    <scope>NUCLEOTIDE SEQUENCE [LARGE SCALE GENOMIC DNA]</scope>
    <source>
        <strain evidence="2">LaAM-08-1</strain>
    </source>
</reference>
<dbReference type="AlphaFoldDB" id="A0A0C9Y7T8"/>
<proteinExistence type="predicted"/>
<reference evidence="1 2" key="1">
    <citation type="submission" date="2014-04" db="EMBL/GenBank/DDBJ databases">
        <authorList>
            <consortium name="DOE Joint Genome Institute"/>
            <person name="Kuo A."/>
            <person name="Kohler A."/>
            <person name="Nagy L.G."/>
            <person name="Floudas D."/>
            <person name="Copeland A."/>
            <person name="Barry K.W."/>
            <person name="Cichocki N."/>
            <person name="Veneault-Fourrey C."/>
            <person name="LaButti K."/>
            <person name="Lindquist E.A."/>
            <person name="Lipzen A."/>
            <person name="Lundell T."/>
            <person name="Morin E."/>
            <person name="Murat C."/>
            <person name="Sun H."/>
            <person name="Tunlid A."/>
            <person name="Henrissat B."/>
            <person name="Grigoriev I.V."/>
            <person name="Hibbett D.S."/>
            <person name="Martin F."/>
            <person name="Nordberg H.P."/>
            <person name="Cantor M.N."/>
            <person name="Hua S.X."/>
        </authorList>
    </citation>
    <scope>NUCLEOTIDE SEQUENCE [LARGE SCALE GENOMIC DNA]</scope>
    <source>
        <strain evidence="1 2">LaAM-08-1</strain>
    </source>
</reference>
<dbReference type="HOGENOM" id="CLU_2306563_0_0_1"/>
<gene>
    <name evidence="1" type="ORF">K443DRAFT_138234</name>
</gene>
<dbReference type="EMBL" id="KN838536">
    <property type="protein sequence ID" value="KIK10079.1"/>
    <property type="molecule type" value="Genomic_DNA"/>
</dbReference>
<evidence type="ECO:0000313" key="1">
    <source>
        <dbReference type="EMBL" id="KIK10079.1"/>
    </source>
</evidence>
<name>A0A0C9Y7T8_9AGAR</name>
<accession>A0A0C9Y7T8</accession>
<sequence>MRATRKHLGLVKAHLFLMGALIILRKRLPLSLTLAVRKNEFVCESLKVSHLRDGKTSSQAAFLGVQEFAVRKVYTGVFAVAEFAWGVLPSFWSQLAVQRA</sequence>